<evidence type="ECO:0000313" key="2">
    <source>
        <dbReference type="EMBL" id="KAG8540704.1"/>
    </source>
</evidence>
<evidence type="ECO:0000256" key="1">
    <source>
        <dbReference type="SAM" id="MobiDB-lite"/>
    </source>
</evidence>
<name>A0AAV6YZT1_ENGPU</name>
<sequence length="84" mass="8796">MRRQFTVRPGRGLTALEIGQPRSTRQTLGLPRSGSDPPVSGMGDPIHSRNTLSRVTAAFKGLTPVIGVGSDRGCYSAGSAVKDS</sequence>
<proteinExistence type="predicted"/>
<dbReference type="AlphaFoldDB" id="A0AAV6YZT1"/>
<accession>A0AAV6YZT1</accession>
<organism evidence="2 3">
    <name type="scientific">Engystomops pustulosus</name>
    <name type="common">Tungara frog</name>
    <name type="synonym">Physalaemus pustulosus</name>
    <dbReference type="NCBI Taxonomy" id="76066"/>
    <lineage>
        <taxon>Eukaryota</taxon>
        <taxon>Metazoa</taxon>
        <taxon>Chordata</taxon>
        <taxon>Craniata</taxon>
        <taxon>Vertebrata</taxon>
        <taxon>Euteleostomi</taxon>
        <taxon>Amphibia</taxon>
        <taxon>Batrachia</taxon>
        <taxon>Anura</taxon>
        <taxon>Neobatrachia</taxon>
        <taxon>Hyloidea</taxon>
        <taxon>Leptodactylidae</taxon>
        <taxon>Leiuperinae</taxon>
        <taxon>Engystomops</taxon>
    </lineage>
</organism>
<evidence type="ECO:0000313" key="3">
    <source>
        <dbReference type="Proteomes" id="UP000824782"/>
    </source>
</evidence>
<dbReference type="Proteomes" id="UP000824782">
    <property type="component" value="Unassembled WGS sequence"/>
</dbReference>
<keyword evidence="3" id="KW-1185">Reference proteome</keyword>
<protein>
    <submittedName>
        <fullName evidence="2">Uncharacterized protein</fullName>
    </submittedName>
</protein>
<comment type="caution">
    <text evidence="2">The sequence shown here is derived from an EMBL/GenBank/DDBJ whole genome shotgun (WGS) entry which is preliminary data.</text>
</comment>
<reference evidence="2" key="1">
    <citation type="thesis" date="2020" institute="ProQuest LLC" country="789 East Eisenhower Parkway, Ann Arbor, MI, USA">
        <title>Comparative Genomics and Chromosome Evolution.</title>
        <authorList>
            <person name="Mudd A.B."/>
        </authorList>
    </citation>
    <scope>NUCLEOTIDE SEQUENCE</scope>
    <source>
        <strain evidence="2">237g6f4</strain>
        <tissue evidence="2">Blood</tissue>
    </source>
</reference>
<gene>
    <name evidence="2" type="ORF">GDO81_018735</name>
</gene>
<dbReference type="EMBL" id="WNYA01009530">
    <property type="protein sequence ID" value="KAG8540704.1"/>
    <property type="molecule type" value="Genomic_DNA"/>
</dbReference>
<feature type="region of interest" description="Disordered" evidence="1">
    <location>
        <begin position="1"/>
        <end position="48"/>
    </location>
</feature>